<accession>A0ABQ6MMC5</accession>
<feature type="signal peptide" evidence="1">
    <location>
        <begin position="1"/>
        <end position="29"/>
    </location>
</feature>
<name>A0ABQ6MMC5_9STRA</name>
<keyword evidence="3" id="KW-1185">Reference proteome</keyword>
<evidence type="ECO:0000313" key="2">
    <source>
        <dbReference type="EMBL" id="GMI28442.1"/>
    </source>
</evidence>
<protein>
    <submittedName>
        <fullName evidence="2">Uncharacterized protein</fullName>
    </submittedName>
</protein>
<sequence length="163" mass="17837">MNGGTTLHPKLCARLAALVLSSRCLLVVSSSWRKEPEYMSAFLSKIQSLNVTAPFLAGQTGVIDHVPIMGMMRQLGMFVGDARRDALTCARIQRAQEIQAYLREKDPGHARRWVIVDDLDIGQVSSVAGLEDLELGRTFVKVDPDAGLTEANVEAVRGVMERG</sequence>
<comment type="caution">
    <text evidence="2">The sequence shown here is derived from an EMBL/GenBank/DDBJ whole genome shotgun (WGS) entry which is preliminary data.</text>
</comment>
<dbReference type="Proteomes" id="UP001165060">
    <property type="component" value="Unassembled WGS sequence"/>
</dbReference>
<proteinExistence type="predicted"/>
<feature type="chain" id="PRO_5045518350" evidence="1">
    <location>
        <begin position="30"/>
        <end position="163"/>
    </location>
</feature>
<dbReference type="Pfam" id="PF18143">
    <property type="entry name" value="HAD_SAK_2"/>
    <property type="match status" value="1"/>
</dbReference>
<evidence type="ECO:0000313" key="3">
    <source>
        <dbReference type="Proteomes" id="UP001165060"/>
    </source>
</evidence>
<gene>
    <name evidence="2" type="ORF">TeGR_g2463</name>
</gene>
<reference evidence="2 3" key="1">
    <citation type="journal article" date="2023" name="Commun. Biol.">
        <title>Genome analysis of Parmales, the sister group of diatoms, reveals the evolutionary specialization of diatoms from phago-mixotrophs to photoautotrophs.</title>
        <authorList>
            <person name="Ban H."/>
            <person name="Sato S."/>
            <person name="Yoshikawa S."/>
            <person name="Yamada K."/>
            <person name="Nakamura Y."/>
            <person name="Ichinomiya M."/>
            <person name="Sato N."/>
            <person name="Blanc-Mathieu R."/>
            <person name="Endo H."/>
            <person name="Kuwata A."/>
            <person name="Ogata H."/>
        </authorList>
    </citation>
    <scope>NUCLEOTIDE SEQUENCE [LARGE SCALE GENOMIC DNA]</scope>
</reference>
<evidence type="ECO:0000256" key="1">
    <source>
        <dbReference type="SAM" id="SignalP"/>
    </source>
</evidence>
<organism evidence="2 3">
    <name type="scientific">Tetraparma gracilis</name>
    <dbReference type="NCBI Taxonomy" id="2962635"/>
    <lineage>
        <taxon>Eukaryota</taxon>
        <taxon>Sar</taxon>
        <taxon>Stramenopiles</taxon>
        <taxon>Ochrophyta</taxon>
        <taxon>Bolidophyceae</taxon>
        <taxon>Parmales</taxon>
        <taxon>Triparmaceae</taxon>
        <taxon>Tetraparma</taxon>
    </lineage>
</organism>
<keyword evidence="1" id="KW-0732">Signal</keyword>
<dbReference type="EMBL" id="BRYB01004278">
    <property type="protein sequence ID" value="GMI28442.1"/>
    <property type="molecule type" value="Genomic_DNA"/>
</dbReference>